<dbReference type="PRINTS" id="PR00260">
    <property type="entry name" value="CHEMTRNSDUCR"/>
</dbReference>
<evidence type="ECO:0000256" key="6">
    <source>
        <dbReference type="ARBA" id="ARBA00022989"/>
    </source>
</evidence>
<evidence type="ECO:0000256" key="8">
    <source>
        <dbReference type="ARBA" id="ARBA00023224"/>
    </source>
</evidence>
<evidence type="ECO:0000256" key="5">
    <source>
        <dbReference type="ARBA" id="ARBA00022692"/>
    </source>
</evidence>
<feature type="transmembrane region" description="Helical" evidence="11">
    <location>
        <begin position="186"/>
        <end position="207"/>
    </location>
</feature>
<evidence type="ECO:0000256" key="3">
    <source>
        <dbReference type="ARBA" id="ARBA00022481"/>
    </source>
</evidence>
<keyword evidence="7 11" id="KW-0472">Membrane</keyword>
<dbReference type="GO" id="GO:0004888">
    <property type="term" value="F:transmembrane signaling receptor activity"/>
    <property type="evidence" value="ECO:0007669"/>
    <property type="project" value="InterPro"/>
</dbReference>
<keyword evidence="14" id="KW-1185">Reference proteome</keyword>
<evidence type="ECO:0000256" key="11">
    <source>
        <dbReference type="SAM" id="Phobius"/>
    </source>
</evidence>
<evidence type="ECO:0000313" key="14">
    <source>
        <dbReference type="Proteomes" id="UP000285190"/>
    </source>
</evidence>
<dbReference type="Proteomes" id="UP000285190">
    <property type="component" value="Unassembled WGS sequence"/>
</dbReference>
<protein>
    <submittedName>
        <fullName evidence="13">Methyl-accepting chemotaxis protein</fullName>
    </submittedName>
</protein>
<proteinExistence type="inferred from homology"/>
<dbReference type="EMBL" id="QYUN01000003">
    <property type="protein sequence ID" value="RJF96979.1"/>
    <property type="molecule type" value="Genomic_DNA"/>
</dbReference>
<dbReference type="Gene3D" id="1.10.287.950">
    <property type="entry name" value="Methyl-accepting chemotaxis protein"/>
    <property type="match status" value="1"/>
</dbReference>
<evidence type="ECO:0000256" key="10">
    <source>
        <dbReference type="PROSITE-ProRule" id="PRU00284"/>
    </source>
</evidence>
<dbReference type="Pfam" id="PF00015">
    <property type="entry name" value="MCPsignal"/>
    <property type="match status" value="1"/>
</dbReference>
<dbReference type="InterPro" id="IPR003122">
    <property type="entry name" value="Tar_rcpt_lig-bd"/>
</dbReference>
<evidence type="ECO:0000259" key="12">
    <source>
        <dbReference type="PROSITE" id="PS50111"/>
    </source>
</evidence>
<comment type="similarity">
    <text evidence="9">Belongs to the methyl-accepting chemotaxis (MCP) protein family.</text>
</comment>
<evidence type="ECO:0000256" key="9">
    <source>
        <dbReference type="ARBA" id="ARBA00029447"/>
    </source>
</evidence>
<dbReference type="OrthoDB" id="9177860at2"/>
<dbReference type="GO" id="GO:0007165">
    <property type="term" value="P:signal transduction"/>
    <property type="evidence" value="ECO:0007669"/>
    <property type="project" value="UniProtKB-KW"/>
</dbReference>
<feature type="transmembrane region" description="Helical" evidence="11">
    <location>
        <begin position="6"/>
        <end position="27"/>
    </location>
</feature>
<dbReference type="Pfam" id="PF02203">
    <property type="entry name" value="TarH"/>
    <property type="match status" value="1"/>
</dbReference>
<accession>A0A418WWL2</accession>
<dbReference type="PANTHER" id="PTHR43531:SF14">
    <property type="entry name" value="METHYL-ACCEPTING CHEMOTAXIS PROTEIN I-RELATED"/>
    <property type="match status" value="1"/>
</dbReference>
<keyword evidence="8 10" id="KW-0807">Transducer</keyword>
<sequence>MTVRFRLISVLALLVVLACGIGFLGLYGMQKSNDGLKSVYENRTIAFNNLNAVEQLVQGSHLAIASALLDPMPDQVNSKTAQVQKNIAESSTLLAAYMATTLSSEEAASSARLKAAQAKLIKEGLEPALASLAVLDLDGTNQLLKTRIVPLLQPVNAELRALRKYQVEGARDEYEKASVRYTSIRALMLATILVAGLAAAAAGYILIRTLYRQLGGEPVYSSDVVRTIASGDLTAVIAVNGNDRHSVLFAMKTMQQQLAATVGRIRRTTEFVAAGSGAIAEGNTDLATRTEQQAAALTETVSSISRLNDTVHGNAESARQASELAGTAQDSATEGGEVVAKVIQTMGAIDASSRKISDIIGVIDGIAFQTNILALNAAVEAARAGEQGRGFAVVATEVRALAQRSAAAAKEIKHLIDESESNVQHGTRLVDEAGNAMQNILQSIRSVNSFIAEIARASEQQIIGIESADRAVKQMDLVTRQNAAMVQEAAQAAEGLQQHAAALARDVAYFKVHVIGDEGDEHAYPEHSEHDAAEAMGRRTLALRNS</sequence>
<reference evidence="13 14" key="1">
    <citation type="submission" date="2018-09" db="EMBL/GenBank/DDBJ databases">
        <authorList>
            <person name="Zhu H."/>
        </authorList>
    </citation>
    <scope>NUCLEOTIDE SEQUENCE [LARGE SCALE GENOMIC DNA]</scope>
    <source>
        <strain evidence="13 14">K2R10-39</strain>
    </source>
</reference>
<dbReference type="InterPro" id="IPR004089">
    <property type="entry name" value="MCPsignal_dom"/>
</dbReference>
<keyword evidence="4" id="KW-0997">Cell inner membrane</keyword>
<evidence type="ECO:0000256" key="7">
    <source>
        <dbReference type="ARBA" id="ARBA00023136"/>
    </source>
</evidence>
<dbReference type="PROSITE" id="PS51257">
    <property type="entry name" value="PROKAR_LIPOPROTEIN"/>
    <property type="match status" value="1"/>
</dbReference>
<dbReference type="AlphaFoldDB" id="A0A418WWL2"/>
<keyword evidence="3" id="KW-0488">Methylation</keyword>
<dbReference type="FunFam" id="1.10.287.950:FF:000001">
    <property type="entry name" value="Methyl-accepting chemotaxis sensory transducer"/>
    <property type="match status" value="1"/>
</dbReference>
<dbReference type="PROSITE" id="PS50111">
    <property type="entry name" value="CHEMOTAXIS_TRANSDUC_2"/>
    <property type="match status" value="1"/>
</dbReference>
<evidence type="ECO:0000256" key="2">
    <source>
        <dbReference type="ARBA" id="ARBA00022475"/>
    </source>
</evidence>
<dbReference type="PANTHER" id="PTHR43531">
    <property type="entry name" value="PROTEIN ICFG"/>
    <property type="match status" value="1"/>
</dbReference>
<dbReference type="InterPro" id="IPR051310">
    <property type="entry name" value="MCP_chemotaxis"/>
</dbReference>
<keyword evidence="6 11" id="KW-1133">Transmembrane helix</keyword>
<dbReference type="RefSeq" id="WP_147375958.1">
    <property type="nucleotide sequence ID" value="NZ_QYUN01000003.1"/>
</dbReference>
<keyword evidence="5 11" id="KW-0812">Transmembrane</keyword>
<dbReference type="GO" id="GO:0005886">
    <property type="term" value="C:plasma membrane"/>
    <property type="evidence" value="ECO:0007669"/>
    <property type="project" value="UniProtKB-SubCell"/>
</dbReference>
<dbReference type="CDD" id="cd11386">
    <property type="entry name" value="MCP_signal"/>
    <property type="match status" value="1"/>
</dbReference>
<dbReference type="GO" id="GO:0006935">
    <property type="term" value="P:chemotaxis"/>
    <property type="evidence" value="ECO:0007669"/>
    <property type="project" value="InterPro"/>
</dbReference>
<comment type="caution">
    <text evidence="13">The sequence shown here is derived from an EMBL/GenBank/DDBJ whole genome shotgun (WGS) entry which is preliminary data.</text>
</comment>
<gene>
    <name evidence="13" type="ORF">D3870_21745</name>
</gene>
<dbReference type="SMART" id="SM00283">
    <property type="entry name" value="MA"/>
    <property type="match status" value="1"/>
</dbReference>
<name>A0A418WWL2_9BURK</name>
<keyword evidence="2" id="KW-1003">Cell membrane</keyword>
<dbReference type="InterPro" id="IPR004090">
    <property type="entry name" value="Chemotax_Me-accpt_rcpt"/>
</dbReference>
<evidence type="ECO:0000313" key="13">
    <source>
        <dbReference type="EMBL" id="RJF96979.1"/>
    </source>
</evidence>
<organism evidence="13 14">
    <name type="scientific">Noviherbaspirillum cavernae</name>
    <dbReference type="NCBI Taxonomy" id="2320862"/>
    <lineage>
        <taxon>Bacteria</taxon>
        <taxon>Pseudomonadati</taxon>
        <taxon>Pseudomonadota</taxon>
        <taxon>Betaproteobacteria</taxon>
        <taxon>Burkholderiales</taxon>
        <taxon>Oxalobacteraceae</taxon>
        <taxon>Noviherbaspirillum</taxon>
    </lineage>
</organism>
<evidence type="ECO:0000256" key="4">
    <source>
        <dbReference type="ARBA" id="ARBA00022519"/>
    </source>
</evidence>
<evidence type="ECO:0000256" key="1">
    <source>
        <dbReference type="ARBA" id="ARBA00004429"/>
    </source>
</evidence>
<feature type="domain" description="Methyl-accepting transducer" evidence="12">
    <location>
        <begin position="268"/>
        <end position="497"/>
    </location>
</feature>
<dbReference type="SUPFAM" id="SSF58104">
    <property type="entry name" value="Methyl-accepting chemotaxis protein (MCP) signaling domain"/>
    <property type="match status" value="1"/>
</dbReference>
<comment type="subcellular location">
    <subcellularLocation>
        <location evidence="1">Cell inner membrane</location>
        <topology evidence="1">Multi-pass membrane protein</topology>
    </subcellularLocation>
</comment>